<organism evidence="2 3">
    <name type="scientific">Perkinsus chesapeaki</name>
    <name type="common">Clam parasite</name>
    <name type="synonym">Perkinsus andrewsi</name>
    <dbReference type="NCBI Taxonomy" id="330153"/>
    <lineage>
        <taxon>Eukaryota</taxon>
        <taxon>Sar</taxon>
        <taxon>Alveolata</taxon>
        <taxon>Perkinsozoa</taxon>
        <taxon>Perkinsea</taxon>
        <taxon>Perkinsida</taxon>
        <taxon>Perkinsidae</taxon>
        <taxon>Perkinsus</taxon>
    </lineage>
</organism>
<evidence type="ECO:0000313" key="2">
    <source>
        <dbReference type="EMBL" id="KAF4657003.1"/>
    </source>
</evidence>
<reference evidence="2 3" key="1">
    <citation type="submission" date="2020-04" db="EMBL/GenBank/DDBJ databases">
        <title>Perkinsus chesapeaki whole genome sequence.</title>
        <authorList>
            <person name="Bogema D.R."/>
        </authorList>
    </citation>
    <scope>NUCLEOTIDE SEQUENCE [LARGE SCALE GENOMIC DNA]</scope>
    <source>
        <strain evidence="2">ATCC PRA-425</strain>
    </source>
</reference>
<proteinExistence type="predicted"/>
<dbReference type="Proteomes" id="UP000591131">
    <property type="component" value="Unassembled WGS sequence"/>
</dbReference>
<dbReference type="AlphaFoldDB" id="A0A7J6LCU7"/>
<protein>
    <submittedName>
        <fullName evidence="2">Uncharacterized protein</fullName>
    </submittedName>
</protein>
<name>A0A7J6LCU7_PERCH</name>
<accession>A0A7J6LCU7</accession>
<feature type="region of interest" description="Disordered" evidence="1">
    <location>
        <begin position="1"/>
        <end position="26"/>
    </location>
</feature>
<gene>
    <name evidence="2" type="ORF">FOL47_008644</name>
</gene>
<dbReference type="OrthoDB" id="446214at2759"/>
<feature type="region of interest" description="Disordered" evidence="1">
    <location>
        <begin position="546"/>
        <end position="573"/>
    </location>
</feature>
<evidence type="ECO:0000256" key="1">
    <source>
        <dbReference type="SAM" id="MobiDB-lite"/>
    </source>
</evidence>
<keyword evidence="3" id="KW-1185">Reference proteome</keyword>
<dbReference type="EMBL" id="JAAPAO010000565">
    <property type="protein sequence ID" value="KAF4657003.1"/>
    <property type="molecule type" value="Genomic_DNA"/>
</dbReference>
<evidence type="ECO:0000313" key="3">
    <source>
        <dbReference type="Proteomes" id="UP000591131"/>
    </source>
</evidence>
<sequence length="585" mass="63001">MGCVASHNTDDMIGHTSIMLPREDRVEGTQVRTAAEGSGEIELLTEDQLIHKGIACAQAASVTKDETKRVKQLKEAKRFLMAALDRQQKSDNVSRLQPSSADAVSFHLAAVLLSLGEDPVEVRKRLSIPPLSTPTNNNDKESGMLMSPGFCPTPATTAESSPGPESDVYGEQGGEVSVQLLGDTEMSPEQRTISRTQNSCIIEAVGSKVSYRPAVMPEKSPPLPSCAPDVLVKYHSFMQAVPSPAAFSPVPSQQGSEVGSLQIRVDRRHRSLSRQHSGMVAAGCGGYDDDCCIDSECGDNSVIDFDPDNDEPLSDEKCDELLSEIVSEAGSSLGHSPGTTPSSEWNISDFNPLLKGNRSRSLTVFMHSGITGEMISKFEISLVDKSSIDQLYAALEASLQRECGLGISETHWSGNCELRMCTVPKTPPAEMDIYTSRAAPEGSIRLKSLTPHTLCPGRIGMLNTNPLRRGLDYSVVLVSQMDSGNSCWLSGKSLLIDHKLGVIQFALSDMQIKSLLRRTQDGLFDVYLVVDGSLRSENRRTVVVVDNSGVTPNAQTGDGDVSDGDSSDSCDTSDVASWAEFDPIL</sequence>
<comment type="caution">
    <text evidence="2">The sequence shown here is derived from an EMBL/GenBank/DDBJ whole genome shotgun (WGS) entry which is preliminary data.</text>
</comment>